<dbReference type="EMBL" id="ACEQ02000012">
    <property type="protein sequence ID" value="EEZ75767.1"/>
    <property type="molecule type" value="Genomic_DNA"/>
</dbReference>
<accession>D0W9H2</accession>
<dbReference type="Proteomes" id="UP000003843">
    <property type="component" value="Unassembled WGS sequence"/>
</dbReference>
<evidence type="ECO:0000313" key="1">
    <source>
        <dbReference type="EMBL" id="EEZ75767.1"/>
    </source>
</evidence>
<name>D0W9H2_NEILA</name>
<proteinExistence type="predicted"/>
<evidence type="ECO:0000313" key="2">
    <source>
        <dbReference type="Proteomes" id="UP000003843"/>
    </source>
</evidence>
<sequence length="70" mass="7786">MVYFVRIRPALVFRSDGVRICGAASALFDMESRLILFPFGSVVEADCGLWCRAAVGRMRRVAVGRIYGVM</sequence>
<comment type="caution">
    <text evidence="1">The sequence shown here is derived from an EMBL/GenBank/DDBJ whole genome shotgun (WGS) entry which is preliminary data.</text>
</comment>
<reference evidence="1 2" key="1">
    <citation type="submission" date="2009-10" db="EMBL/GenBank/DDBJ databases">
        <authorList>
            <person name="Weinstock G."/>
            <person name="Sodergren E."/>
            <person name="Clifton S."/>
            <person name="Fulton L."/>
            <person name="Fulton B."/>
            <person name="Courtney L."/>
            <person name="Fronick C."/>
            <person name="Harrison M."/>
            <person name="Strong C."/>
            <person name="Farmer C."/>
            <person name="Delahaunty K."/>
            <person name="Markovic C."/>
            <person name="Hall O."/>
            <person name="Minx P."/>
            <person name="Tomlinson C."/>
            <person name="Mitreva M."/>
            <person name="Nelson J."/>
            <person name="Hou S."/>
            <person name="Wollam A."/>
            <person name="Pepin K.H."/>
            <person name="Johnson M."/>
            <person name="Bhonagiri V."/>
            <person name="Nash W.E."/>
            <person name="Warren W."/>
            <person name="Chinwalla A."/>
            <person name="Mardis E.R."/>
            <person name="Wilson R.K."/>
        </authorList>
    </citation>
    <scope>NUCLEOTIDE SEQUENCE [LARGE SCALE GENOMIC DNA]</scope>
    <source>
        <strain evidence="1 2">ATCC 23970</strain>
    </source>
</reference>
<protein>
    <submittedName>
        <fullName evidence="1">Uncharacterized protein</fullName>
    </submittedName>
</protein>
<gene>
    <name evidence="1" type="ORF">NEILACOT_04184</name>
</gene>
<organism evidence="1 2">
    <name type="scientific">Neisseria lactamica ATCC 23970</name>
    <dbReference type="NCBI Taxonomy" id="546265"/>
    <lineage>
        <taxon>Bacteria</taxon>
        <taxon>Pseudomonadati</taxon>
        <taxon>Pseudomonadota</taxon>
        <taxon>Betaproteobacteria</taxon>
        <taxon>Neisseriales</taxon>
        <taxon>Neisseriaceae</taxon>
        <taxon>Neisseria</taxon>
    </lineage>
</organism>
<dbReference type="AlphaFoldDB" id="D0W9H2"/>